<evidence type="ECO:0000313" key="1">
    <source>
        <dbReference type="EMBL" id="UWM54252.1"/>
    </source>
</evidence>
<proteinExistence type="predicted"/>
<protein>
    <submittedName>
        <fullName evidence="1">Uncharacterized protein</fullName>
    </submittedName>
</protein>
<evidence type="ECO:0000313" key="2">
    <source>
        <dbReference type="Proteomes" id="UP001057580"/>
    </source>
</evidence>
<dbReference type="RefSeq" id="WP_260593246.1">
    <property type="nucleotide sequence ID" value="NZ_CP104003.1"/>
</dbReference>
<name>A0A9E7R261_9EURY</name>
<accession>A0A9E7R261</accession>
<dbReference type="GeneID" id="74944619"/>
<dbReference type="AlphaFoldDB" id="A0A9E7R261"/>
<organism evidence="1 2">
    <name type="scientific">Salinirubellus salinus</name>
    <dbReference type="NCBI Taxonomy" id="1364945"/>
    <lineage>
        <taxon>Archaea</taxon>
        <taxon>Methanobacteriati</taxon>
        <taxon>Methanobacteriota</taxon>
        <taxon>Stenosarchaea group</taxon>
        <taxon>Halobacteria</taxon>
        <taxon>Halobacteriales</taxon>
        <taxon>Natronomonadaceae</taxon>
        <taxon>Salinirubellus</taxon>
    </lineage>
</organism>
<dbReference type="Proteomes" id="UP001057580">
    <property type="component" value="Chromosome"/>
</dbReference>
<reference evidence="1" key="1">
    <citation type="submission" date="2022-09" db="EMBL/GenBank/DDBJ databases">
        <title>Diverse halophilic archaea isolated from saline environments.</title>
        <authorList>
            <person name="Cui H.-L."/>
        </authorList>
    </citation>
    <scope>NUCLEOTIDE SEQUENCE</scope>
    <source>
        <strain evidence="1">ZS-35-S2</strain>
    </source>
</reference>
<gene>
    <name evidence="1" type="ORF">N0B31_19315</name>
</gene>
<keyword evidence="2" id="KW-1185">Reference proteome</keyword>
<dbReference type="KEGG" id="ssai:N0B31_19315"/>
<dbReference type="EMBL" id="CP104003">
    <property type="protein sequence ID" value="UWM54252.1"/>
    <property type="molecule type" value="Genomic_DNA"/>
</dbReference>
<sequence>MARYDTPDQGTLDWHVPLNENFLALERDVELRDLDANRGNYDPAAGAKFLATDTGTVYIGDGSNWQLAGSIADSDAFSTQMTTYGGGLAEYELFRLPGDGSTYRVTGLSAAMLGGGSADSSVTARVYADSTSNSPVSKVNGNEADYDVYTTLDSGQDLVLTLDTSGASEDVTLALSLEYERW</sequence>